<keyword evidence="2" id="KW-1185">Reference proteome</keyword>
<accession>A0A8I0MZX6</accession>
<sequence length="37" mass="4179">MAFKELSSGNDMLWERVYPAFLLKRSTCKADPTSDGI</sequence>
<comment type="caution">
    <text evidence="1">The sequence shown here is derived from an EMBL/GenBank/DDBJ whole genome shotgun (WGS) entry which is preliminary data.</text>
</comment>
<reference evidence="1 2" key="1">
    <citation type="submission" date="2015-06" db="EMBL/GenBank/DDBJ databases">
        <title>Genome sequence of Pseudoalteromonas peptidolytica.</title>
        <authorList>
            <person name="Xie B.-B."/>
            <person name="Rong J.-C."/>
            <person name="Qin Q.-L."/>
            <person name="Zhang Y.-Z."/>
        </authorList>
    </citation>
    <scope>NUCLEOTIDE SEQUENCE [LARGE SCALE GENOMIC DNA]</scope>
    <source>
        <strain evidence="1 2">F12-50-A1</strain>
    </source>
</reference>
<gene>
    <name evidence="1" type="ORF">PPEP_b0082</name>
</gene>
<evidence type="ECO:0000313" key="1">
    <source>
        <dbReference type="EMBL" id="MBE0348373.1"/>
    </source>
</evidence>
<name>A0A8I0MZX6_9GAMM</name>
<dbReference type="Proteomes" id="UP000660708">
    <property type="component" value="Unassembled WGS sequence"/>
</dbReference>
<dbReference type="AlphaFoldDB" id="A0A8I0MZX6"/>
<dbReference type="EMBL" id="AQHF01000033">
    <property type="protein sequence ID" value="MBE0348373.1"/>
    <property type="molecule type" value="Genomic_DNA"/>
</dbReference>
<proteinExistence type="predicted"/>
<evidence type="ECO:0000313" key="2">
    <source>
        <dbReference type="Proteomes" id="UP000660708"/>
    </source>
</evidence>
<organism evidence="1 2">
    <name type="scientific">Pseudoalteromonas peptidolytica F12-50-A1</name>
    <dbReference type="NCBI Taxonomy" id="1315280"/>
    <lineage>
        <taxon>Bacteria</taxon>
        <taxon>Pseudomonadati</taxon>
        <taxon>Pseudomonadota</taxon>
        <taxon>Gammaproteobacteria</taxon>
        <taxon>Alteromonadales</taxon>
        <taxon>Pseudoalteromonadaceae</taxon>
        <taxon>Pseudoalteromonas</taxon>
    </lineage>
</organism>
<protein>
    <submittedName>
        <fullName evidence="1">Uncharacterized protein</fullName>
    </submittedName>
</protein>